<reference evidence="2" key="1">
    <citation type="submission" date="2021-10" db="EMBL/GenBank/DDBJ databases">
        <authorList>
            <person name="Criscuolo A."/>
        </authorList>
    </citation>
    <scope>NUCLEOTIDE SEQUENCE</scope>
    <source>
        <strain evidence="2">CIP111885</strain>
    </source>
</reference>
<dbReference type="Pfam" id="PF10006">
    <property type="entry name" value="DUF2249"/>
    <property type="match status" value="1"/>
</dbReference>
<dbReference type="RefSeq" id="WP_230496485.1">
    <property type="nucleotide sequence ID" value="NZ_CAKJTG010000009.1"/>
</dbReference>
<dbReference type="Proteomes" id="UP000789845">
    <property type="component" value="Unassembled WGS sequence"/>
</dbReference>
<organism evidence="2 3">
    <name type="scientific">Pseudoneobacillus rhizosphaerae</name>
    <dbReference type="NCBI Taxonomy" id="2880968"/>
    <lineage>
        <taxon>Bacteria</taxon>
        <taxon>Bacillati</taxon>
        <taxon>Bacillota</taxon>
        <taxon>Bacilli</taxon>
        <taxon>Bacillales</taxon>
        <taxon>Bacillaceae</taxon>
        <taxon>Pseudoneobacillus</taxon>
    </lineage>
</organism>
<evidence type="ECO:0000313" key="3">
    <source>
        <dbReference type="Proteomes" id="UP000789845"/>
    </source>
</evidence>
<gene>
    <name evidence="2" type="ORF">NEOCIP111885_01936</name>
</gene>
<protein>
    <recommendedName>
        <fullName evidence="1">DUF2249 domain-containing protein</fullName>
    </recommendedName>
</protein>
<name>A0A9C7G983_9BACI</name>
<dbReference type="AlphaFoldDB" id="A0A9C7G983"/>
<feature type="domain" description="DUF2249" evidence="1">
    <location>
        <begin position="10"/>
        <end position="77"/>
    </location>
</feature>
<sequence length="78" mass="9413">MEKNFTSIVNVPDFPPREKHPTIFRTFDELNSGEDMLIVNDHDPRPLLYQFMMERPEQFEWQYLEEGPEVWKVAISKK</sequence>
<proteinExistence type="predicted"/>
<evidence type="ECO:0000259" key="1">
    <source>
        <dbReference type="Pfam" id="PF10006"/>
    </source>
</evidence>
<dbReference type="EMBL" id="CAKJTG010000009">
    <property type="protein sequence ID" value="CAG9608244.1"/>
    <property type="molecule type" value="Genomic_DNA"/>
</dbReference>
<evidence type="ECO:0000313" key="2">
    <source>
        <dbReference type="EMBL" id="CAG9608244.1"/>
    </source>
</evidence>
<dbReference type="InterPro" id="IPR018720">
    <property type="entry name" value="DUF2249"/>
</dbReference>
<accession>A0A9C7G983</accession>
<keyword evidence="3" id="KW-1185">Reference proteome</keyword>
<comment type="caution">
    <text evidence="2">The sequence shown here is derived from an EMBL/GenBank/DDBJ whole genome shotgun (WGS) entry which is preliminary data.</text>
</comment>